<dbReference type="InterPro" id="IPR045847">
    <property type="entry name" value="AIG1-like"/>
</dbReference>
<dbReference type="InterPro" id="IPR036638">
    <property type="entry name" value="HLH_DNA-bd_sf"/>
</dbReference>
<keyword evidence="2" id="KW-0805">Transcription regulation</keyword>
<dbReference type="PANTHER" id="PTHR45844">
    <property type="entry name" value="TRANSCRIPTION FACTOR BHLH30"/>
    <property type="match status" value="1"/>
</dbReference>
<evidence type="ECO:0000256" key="2">
    <source>
        <dbReference type="ARBA" id="ARBA00023015"/>
    </source>
</evidence>
<comment type="caution">
    <text evidence="7">The sequence shown here is derived from an EMBL/GenBank/DDBJ whole genome shotgun (WGS) entry which is preliminary data.</text>
</comment>
<keyword evidence="5" id="KW-0539">Nucleus</keyword>
<dbReference type="GO" id="GO:0005634">
    <property type="term" value="C:nucleus"/>
    <property type="evidence" value="ECO:0007669"/>
    <property type="project" value="UniProtKB-SubCell"/>
</dbReference>
<dbReference type="InterPro" id="IPR045865">
    <property type="entry name" value="ACT-like_dom_sf"/>
</dbReference>
<keyword evidence="8" id="KW-1185">Reference proteome</keyword>
<reference evidence="8" key="1">
    <citation type="journal article" date="2020" name="Nat. Commun.">
        <title>Genome sequence of the cluster root forming white lupin.</title>
        <authorList>
            <person name="Hufnagel B."/>
            <person name="Marques A."/>
            <person name="Soriano A."/>
            <person name="Marques L."/>
            <person name="Divol F."/>
            <person name="Doumas P."/>
            <person name="Sallet E."/>
            <person name="Mancinotti D."/>
            <person name="Carrere S."/>
            <person name="Marande W."/>
            <person name="Arribat S."/>
            <person name="Keller J."/>
            <person name="Huneau C."/>
            <person name="Blein T."/>
            <person name="Aime D."/>
            <person name="Laguerre M."/>
            <person name="Taylor J."/>
            <person name="Schubert V."/>
            <person name="Nelson M."/>
            <person name="Geu-Flores F."/>
            <person name="Crespi M."/>
            <person name="Gallardo-Guerrero K."/>
            <person name="Delaux P.-M."/>
            <person name="Salse J."/>
            <person name="Berges H."/>
            <person name="Guyot R."/>
            <person name="Gouzy J."/>
            <person name="Peret B."/>
        </authorList>
    </citation>
    <scope>NUCLEOTIDE SEQUENCE [LARGE SCALE GENOMIC DNA]</scope>
    <source>
        <strain evidence="8">cv. Amiga</strain>
    </source>
</reference>
<evidence type="ECO:0000313" key="8">
    <source>
        <dbReference type="Proteomes" id="UP000447434"/>
    </source>
</evidence>
<name>A0A6A4QHG1_LUPAL</name>
<protein>
    <submittedName>
        <fullName evidence="7">Putative transcription factor bHLH family</fullName>
    </submittedName>
</protein>
<gene>
    <name evidence="7" type="ORF">Lalb_Chr05g0216441</name>
</gene>
<feature type="domain" description="BHLH" evidence="6">
    <location>
        <begin position="44"/>
        <end position="109"/>
    </location>
</feature>
<dbReference type="OrthoDB" id="690068at2759"/>
<dbReference type="Gene3D" id="4.10.280.10">
    <property type="entry name" value="Helix-loop-helix DNA-binding domain"/>
    <property type="match status" value="1"/>
</dbReference>
<keyword evidence="4" id="KW-0804">Transcription</keyword>
<dbReference type="EMBL" id="WOCE01000005">
    <property type="protein sequence ID" value="KAE9613341.1"/>
    <property type="molecule type" value="Genomic_DNA"/>
</dbReference>
<evidence type="ECO:0000256" key="3">
    <source>
        <dbReference type="ARBA" id="ARBA00023125"/>
    </source>
</evidence>
<proteinExistence type="predicted"/>
<dbReference type="PROSITE" id="PS50888">
    <property type="entry name" value="BHLH"/>
    <property type="match status" value="1"/>
</dbReference>
<sequence>MQQFRKYYNSEVQMMNSSFPRACISDTYNYIISKPRSKAENKETAAKKHSDAEKRRRIRINEQYNALRRILPSIFNQHLNSSSIGNEPNRVKTDKASILVETIKQLRKLEKSVPKMLIPSWEDEFTTEQCNNQEQQGLVKVTLSCEDRRGLMLAIERAVGSVNAKLVNADLVTVGGRAKFVLWVQGLVAGKEGLRMLRRTLKVVMHKPVFKIQRLTQ</sequence>
<evidence type="ECO:0000256" key="1">
    <source>
        <dbReference type="ARBA" id="ARBA00004123"/>
    </source>
</evidence>
<evidence type="ECO:0000313" key="7">
    <source>
        <dbReference type="EMBL" id="KAE9613341.1"/>
    </source>
</evidence>
<dbReference type="SUPFAM" id="SSF47459">
    <property type="entry name" value="HLH, helix-loop-helix DNA-binding domain"/>
    <property type="match status" value="1"/>
</dbReference>
<dbReference type="InterPro" id="IPR011598">
    <property type="entry name" value="bHLH_dom"/>
</dbReference>
<dbReference type="AlphaFoldDB" id="A0A6A4QHG1"/>
<dbReference type="SUPFAM" id="SSF55021">
    <property type="entry name" value="ACT-like"/>
    <property type="match status" value="1"/>
</dbReference>
<dbReference type="GO" id="GO:0003700">
    <property type="term" value="F:DNA-binding transcription factor activity"/>
    <property type="evidence" value="ECO:0007669"/>
    <property type="project" value="InterPro"/>
</dbReference>
<evidence type="ECO:0000259" key="6">
    <source>
        <dbReference type="PROSITE" id="PS50888"/>
    </source>
</evidence>
<dbReference type="Proteomes" id="UP000447434">
    <property type="component" value="Chromosome 5"/>
</dbReference>
<dbReference type="GO" id="GO:0003677">
    <property type="term" value="F:DNA binding"/>
    <property type="evidence" value="ECO:0007669"/>
    <property type="project" value="UniProtKB-KW"/>
</dbReference>
<comment type="subcellular location">
    <subcellularLocation>
        <location evidence="1">Nucleus</location>
    </subcellularLocation>
</comment>
<dbReference type="PANTHER" id="PTHR45844:SF17">
    <property type="entry name" value="TRANSCRIPTION FACTOR BHLH131"/>
    <property type="match status" value="1"/>
</dbReference>
<accession>A0A6A4QHG1</accession>
<keyword evidence="3" id="KW-0238">DNA-binding</keyword>
<dbReference type="SMART" id="SM00353">
    <property type="entry name" value="HLH"/>
    <property type="match status" value="1"/>
</dbReference>
<dbReference type="Pfam" id="PF00010">
    <property type="entry name" value="HLH"/>
    <property type="match status" value="1"/>
</dbReference>
<evidence type="ECO:0000256" key="4">
    <source>
        <dbReference type="ARBA" id="ARBA00023163"/>
    </source>
</evidence>
<organism evidence="7 8">
    <name type="scientific">Lupinus albus</name>
    <name type="common">White lupine</name>
    <name type="synonym">Lupinus termis</name>
    <dbReference type="NCBI Taxonomy" id="3870"/>
    <lineage>
        <taxon>Eukaryota</taxon>
        <taxon>Viridiplantae</taxon>
        <taxon>Streptophyta</taxon>
        <taxon>Embryophyta</taxon>
        <taxon>Tracheophyta</taxon>
        <taxon>Spermatophyta</taxon>
        <taxon>Magnoliopsida</taxon>
        <taxon>eudicotyledons</taxon>
        <taxon>Gunneridae</taxon>
        <taxon>Pentapetalae</taxon>
        <taxon>rosids</taxon>
        <taxon>fabids</taxon>
        <taxon>Fabales</taxon>
        <taxon>Fabaceae</taxon>
        <taxon>Papilionoideae</taxon>
        <taxon>50 kb inversion clade</taxon>
        <taxon>genistoids sensu lato</taxon>
        <taxon>core genistoids</taxon>
        <taxon>Genisteae</taxon>
        <taxon>Lupinus</taxon>
    </lineage>
</organism>
<evidence type="ECO:0000256" key="5">
    <source>
        <dbReference type="ARBA" id="ARBA00023242"/>
    </source>
</evidence>
<dbReference type="GO" id="GO:0046983">
    <property type="term" value="F:protein dimerization activity"/>
    <property type="evidence" value="ECO:0007669"/>
    <property type="project" value="InterPro"/>
</dbReference>